<sequence>MFGFTLATFFASASALLANTDTDVAHQATLRLATYSAWIAERWKDRWYLEMGRNRRGSSPSSLRKPFVIQEDIVQPQSKSMYATAAMGRAGLAATSWFLFSPATSYFPITNLANDVGYLSALPGRHPQRILTIALTDILH</sequence>
<gene>
    <name evidence="2" type="ORF">BDQ12DRAFT_722508</name>
</gene>
<feature type="chain" id="PRO_5022777604" evidence="1">
    <location>
        <begin position="16"/>
        <end position="140"/>
    </location>
</feature>
<protein>
    <submittedName>
        <fullName evidence="2">Uncharacterized protein</fullName>
    </submittedName>
</protein>
<organism evidence="2 3">
    <name type="scientific">Crucibulum laeve</name>
    <dbReference type="NCBI Taxonomy" id="68775"/>
    <lineage>
        <taxon>Eukaryota</taxon>
        <taxon>Fungi</taxon>
        <taxon>Dikarya</taxon>
        <taxon>Basidiomycota</taxon>
        <taxon>Agaricomycotina</taxon>
        <taxon>Agaricomycetes</taxon>
        <taxon>Agaricomycetidae</taxon>
        <taxon>Agaricales</taxon>
        <taxon>Agaricineae</taxon>
        <taxon>Nidulariaceae</taxon>
        <taxon>Crucibulum</taxon>
    </lineage>
</organism>
<keyword evidence="3" id="KW-1185">Reference proteome</keyword>
<dbReference type="Proteomes" id="UP000308652">
    <property type="component" value="Unassembled WGS sequence"/>
</dbReference>
<name>A0A5C3M2S0_9AGAR</name>
<evidence type="ECO:0000256" key="1">
    <source>
        <dbReference type="SAM" id="SignalP"/>
    </source>
</evidence>
<evidence type="ECO:0000313" key="2">
    <source>
        <dbReference type="EMBL" id="TFK39117.1"/>
    </source>
</evidence>
<proteinExistence type="predicted"/>
<dbReference type="AlphaFoldDB" id="A0A5C3M2S0"/>
<dbReference type="EMBL" id="ML213600">
    <property type="protein sequence ID" value="TFK39117.1"/>
    <property type="molecule type" value="Genomic_DNA"/>
</dbReference>
<accession>A0A5C3M2S0</accession>
<feature type="signal peptide" evidence="1">
    <location>
        <begin position="1"/>
        <end position="15"/>
    </location>
</feature>
<evidence type="ECO:0000313" key="3">
    <source>
        <dbReference type="Proteomes" id="UP000308652"/>
    </source>
</evidence>
<keyword evidence="1" id="KW-0732">Signal</keyword>
<reference evidence="2 3" key="1">
    <citation type="journal article" date="2019" name="Nat. Ecol. Evol.">
        <title>Megaphylogeny resolves global patterns of mushroom evolution.</title>
        <authorList>
            <person name="Varga T."/>
            <person name="Krizsan K."/>
            <person name="Foldi C."/>
            <person name="Dima B."/>
            <person name="Sanchez-Garcia M."/>
            <person name="Sanchez-Ramirez S."/>
            <person name="Szollosi G.J."/>
            <person name="Szarkandi J.G."/>
            <person name="Papp V."/>
            <person name="Albert L."/>
            <person name="Andreopoulos W."/>
            <person name="Angelini C."/>
            <person name="Antonin V."/>
            <person name="Barry K.W."/>
            <person name="Bougher N.L."/>
            <person name="Buchanan P."/>
            <person name="Buyck B."/>
            <person name="Bense V."/>
            <person name="Catcheside P."/>
            <person name="Chovatia M."/>
            <person name="Cooper J."/>
            <person name="Damon W."/>
            <person name="Desjardin D."/>
            <person name="Finy P."/>
            <person name="Geml J."/>
            <person name="Haridas S."/>
            <person name="Hughes K."/>
            <person name="Justo A."/>
            <person name="Karasinski D."/>
            <person name="Kautmanova I."/>
            <person name="Kiss B."/>
            <person name="Kocsube S."/>
            <person name="Kotiranta H."/>
            <person name="LaButti K.M."/>
            <person name="Lechner B.E."/>
            <person name="Liimatainen K."/>
            <person name="Lipzen A."/>
            <person name="Lukacs Z."/>
            <person name="Mihaltcheva S."/>
            <person name="Morgado L.N."/>
            <person name="Niskanen T."/>
            <person name="Noordeloos M.E."/>
            <person name="Ohm R.A."/>
            <person name="Ortiz-Santana B."/>
            <person name="Ovrebo C."/>
            <person name="Racz N."/>
            <person name="Riley R."/>
            <person name="Savchenko A."/>
            <person name="Shiryaev A."/>
            <person name="Soop K."/>
            <person name="Spirin V."/>
            <person name="Szebenyi C."/>
            <person name="Tomsovsky M."/>
            <person name="Tulloss R.E."/>
            <person name="Uehling J."/>
            <person name="Grigoriev I.V."/>
            <person name="Vagvolgyi C."/>
            <person name="Papp T."/>
            <person name="Martin F.M."/>
            <person name="Miettinen O."/>
            <person name="Hibbett D.S."/>
            <person name="Nagy L.G."/>
        </authorList>
    </citation>
    <scope>NUCLEOTIDE SEQUENCE [LARGE SCALE GENOMIC DNA]</scope>
    <source>
        <strain evidence="2 3">CBS 166.37</strain>
    </source>
</reference>